<dbReference type="Pfam" id="PF04263">
    <property type="entry name" value="TPK_catalytic"/>
    <property type="match status" value="1"/>
</dbReference>
<dbReference type="EMBL" id="JACBPP010000002">
    <property type="protein sequence ID" value="KAF8004234.1"/>
    <property type="molecule type" value="Genomic_DNA"/>
</dbReference>
<dbReference type="PANTHER" id="PTHR13622">
    <property type="entry name" value="THIAMIN PYROPHOSPHOKINASE"/>
    <property type="match status" value="1"/>
</dbReference>
<dbReference type="SUPFAM" id="SSF63862">
    <property type="entry name" value="Thiamin pyrophosphokinase, substrate-binding domain"/>
    <property type="match status" value="1"/>
</dbReference>
<dbReference type="GO" id="GO:0004788">
    <property type="term" value="F:thiamine diphosphokinase activity"/>
    <property type="evidence" value="ECO:0007669"/>
    <property type="project" value="UniProtKB-UniRule"/>
</dbReference>
<keyword evidence="3 7" id="KW-0808">Transferase</keyword>
<name>A0A8H7GX93_9ASCO</name>
<dbReference type="Gene3D" id="2.60.120.320">
    <property type="entry name" value="Thiamin pyrophosphokinase, thiamin-binding domain"/>
    <property type="match status" value="1"/>
</dbReference>
<dbReference type="GO" id="GO:0009229">
    <property type="term" value="P:thiamine diphosphate biosynthetic process"/>
    <property type="evidence" value="ECO:0007669"/>
    <property type="project" value="UniProtKB-UniRule"/>
</dbReference>
<evidence type="ECO:0000256" key="5">
    <source>
        <dbReference type="ARBA" id="ARBA00022777"/>
    </source>
</evidence>
<evidence type="ECO:0000256" key="7">
    <source>
        <dbReference type="PIRNR" id="PIRNR031057"/>
    </source>
</evidence>
<evidence type="ECO:0000313" key="9">
    <source>
        <dbReference type="EMBL" id="KAF8004234.1"/>
    </source>
</evidence>
<comment type="similarity">
    <text evidence="2 7">Belongs to the thiamine pyrophosphokinase family.</text>
</comment>
<evidence type="ECO:0000256" key="2">
    <source>
        <dbReference type="ARBA" id="ARBA00006785"/>
    </source>
</evidence>
<dbReference type="OrthoDB" id="25149at2759"/>
<dbReference type="InterPro" id="IPR006282">
    <property type="entry name" value="Thi_PPkinase"/>
</dbReference>
<accession>A0A8H7GX93</accession>
<feature type="domain" description="Thiamin pyrophosphokinase thiamin-binding" evidence="8">
    <location>
        <begin position="218"/>
        <end position="290"/>
    </location>
</feature>
<keyword evidence="4 7" id="KW-0547">Nucleotide-binding</keyword>
<dbReference type="InterPro" id="IPR016966">
    <property type="entry name" value="Thiamin_pyrophosphokinase_euk"/>
</dbReference>
<evidence type="ECO:0000313" key="10">
    <source>
        <dbReference type="Proteomes" id="UP000649328"/>
    </source>
</evidence>
<evidence type="ECO:0000256" key="1">
    <source>
        <dbReference type="ARBA" id="ARBA00005078"/>
    </source>
</evidence>
<evidence type="ECO:0000256" key="4">
    <source>
        <dbReference type="ARBA" id="ARBA00022741"/>
    </source>
</evidence>
<dbReference type="Proteomes" id="UP000649328">
    <property type="component" value="Unassembled WGS sequence"/>
</dbReference>
<evidence type="ECO:0000256" key="3">
    <source>
        <dbReference type="ARBA" id="ARBA00022679"/>
    </source>
</evidence>
<dbReference type="SUPFAM" id="SSF63999">
    <property type="entry name" value="Thiamin pyrophosphokinase, catalytic domain"/>
    <property type="match status" value="1"/>
</dbReference>
<dbReference type="InterPro" id="IPR007373">
    <property type="entry name" value="Thiamin_PyroPKinase_B1-bd"/>
</dbReference>
<dbReference type="UniPathway" id="UPA00060">
    <property type="reaction ID" value="UER00597"/>
</dbReference>
<dbReference type="CDD" id="cd07995">
    <property type="entry name" value="TPK"/>
    <property type="match status" value="1"/>
</dbReference>
<dbReference type="Gene3D" id="3.40.50.10240">
    <property type="entry name" value="Thiamin pyrophosphokinase, catalytic domain"/>
    <property type="match status" value="1"/>
</dbReference>
<reference evidence="9" key="1">
    <citation type="submission" date="2020-10" db="EMBL/GenBank/DDBJ databases">
        <title>The Whole-Genome Sequence of Metschnikowia persimmonesis, a Novel Endophytic Yeast Species Isolated from Medicinal Plant Diospyros kaki Thumb.</title>
        <authorList>
            <person name="Rahmat E."/>
            <person name="Kang Y."/>
        </authorList>
    </citation>
    <scope>NUCLEOTIDE SEQUENCE</scope>
    <source>
        <strain evidence="9">KIOM G15050</strain>
    </source>
</reference>
<comment type="pathway">
    <text evidence="1 7">Cofactor biosynthesis; thiamine diphosphate biosynthesis; thiamine diphosphate from thiamine: step 1/1.</text>
</comment>
<dbReference type="AlphaFoldDB" id="A0A8H7GX93"/>
<dbReference type="InterPro" id="IPR036759">
    <property type="entry name" value="TPK_catalytic_sf"/>
</dbReference>
<comment type="caution">
    <text evidence="9">The sequence shown here is derived from an EMBL/GenBank/DDBJ whole genome shotgun (WGS) entry which is preliminary data.</text>
</comment>
<evidence type="ECO:0000259" key="8">
    <source>
        <dbReference type="SMART" id="SM00983"/>
    </source>
</evidence>
<dbReference type="PANTHER" id="PTHR13622:SF8">
    <property type="entry name" value="THIAMIN PYROPHOSPHOKINASE 1"/>
    <property type="match status" value="1"/>
</dbReference>
<proteinExistence type="inferred from homology"/>
<dbReference type="GO" id="GO:0016301">
    <property type="term" value="F:kinase activity"/>
    <property type="evidence" value="ECO:0007669"/>
    <property type="project" value="UniProtKB-UniRule"/>
</dbReference>
<dbReference type="GO" id="GO:0005524">
    <property type="term" value="F:ATP binding"/>
    <property type="evidence" value="ECO:0007669"/>
    <property type="project" value="UniProtKB-UniRule"/>
</dbReference>
<keyword evidence="10" id="KW-1185">Reference proteome</keyword>
<gene>
    <name evidence="9" type="ORF">HF325_001682</name>
</gene>
<sequence>MSVTERPENFHVERPTGTYTQIEPFSVFEKKPSLHRESPLIILNTPLEKLDLKALWAPSSVQVCADGGANRLYEYFATEDERKQYVPKFITGDLDSLKGSVKDYYAEKGTVIIPQFCQYSTDFMKALKVVVLCGTEAGQEALRGEIEQVKGLNGLVEKHVMHAAAHKSQTVNVAGGIGGRFDQTIQLINQMYTMKEEYPWLQLVFFTSQDVIFMAPQGVTYVSYSHRTIFNTKEIMPKCGLLPFGKKTILNSKGLLYDVEDWPSEIGGAVSSSNAICGIDGFTVETTESIVINIEVSLEFKR</sequence>
<dbReference type="GO" id="GO:0006772">
    <property type="term" value="P:thiamine metabolic process"/>
    <property type="evidence" value="ECO:0007669"/>
    <property type="project" value="InterPro"/>
</dbReference>
<dbReference type="InterPro" id="IPR007371">
    <property type="entry name" value="TPK_catalytic"/>
</dbReference>
<dbReference type="SMART" id="SM00983">
    <property type="entry name" value="TPK_B1_binding"/>
    <property type="match status" value="1"/>
</dbReference>
<keyword evidence="5 7" id="KW-0418">Kinase</keyword>
<keyword evidence="6 7" id="KW-0067">ATP-binding</keyword>
<dbReference type="GO" id="GO:0030975">
    <property type="term" value="F:thiamine binding"/>
    <property type="evidence" value="ECO:0007669"/>
    <property type="project" value="UniProtKB-UniRule"/>
</dbReference>
<dbReference type="InterPro" id="IPR036371">
    <property type="entry name" value="TPK_B1-bd_sf"/>
</dbReference>
<protein>
    <recommendedName>
        <fullName evidence="7">Thiamine pyrophosphokinase</fullName>
        <ecNumber evidence="7">2.7.6.2</ecNumber>
    </recommendedName>
</protein>
<dbReference type="Pfam" id="PF04265">
    <property type="entry name" value="TPK_B1_binding"/>
    <property type="match status" value="1"/>
</dbReference>
<organism evidence="9 10">
    <name type="scientific">Metschnikowia pulcherrima</name>
    <dbReference type="NCBI Taxonomy" id="27326"/>
    <lineage>
        <taxon>Eukaryota</taxon>
        <taxon>Fungi</taxon>
        <taxon>Dikarya</taxon>
        <taxon>Ascomycota</taxon>
        <taxon>Saccharomycotina</taxon>
        <taxon>Pichiomycetes</taxon>
        <taxon>Metschnikowiaceae</taxon>
        <taxon>Metschnikowia</taxon>
    </lineage>
</organism>
<evidence type="ECO:0000256" key="6">
    <source>
        <dbReference type="ARBA" id="ARBA00022840"/>
    </source>
</evidence>
<comment type="catalytic activity">
    <reaction evidence="7">
        <text>thiamine + ATP = thiamine diphosphate + AMP + H(+)</text>
        <dbReference type="Rhea" id="RHEA:11576"/>
        <dbReference type="ChEBI" id="CHEBI:15378"/>
        <dbReference type="ChEBI" id="CHEBI:18385"/>
        <dbReference type="ChEBI" id="CHEBI:30616"/>
        <dbReference type="ChEBI" id="CHEBI:58937"/>
        <dbReference type="ChEBI" id="CHEBI:456215"/>
    </reaction>
</comment>
<dbReference type="EC" id="2.7.6.2" evidence="7"/>
<dbReference type="PIRSF" id="PIRSF031057">
    <property type="entry name" value="Thiamin_pyrophosphokinase"/>
    <property type="match status" value="1"/>
</dbReference>